<sequence>MPAIKQTEISWYSPSTQSQLQIAPTSLPSLFHLRIPGAGHPDLVRLDGIDQSLAVFRFGGDGGGVDALTIKTSGH</sequence>
<protein>
    <submittedName>
        <fullName evidence="1">Uncharacterized protein</fullName>
    </submittedName>
</protein>
<name>A0ABX0HGY7_9BACT</name>
<evidence type="ECO:0000313" key="2">
    <source>
        <dbReference type="Proteomes" id="UP000649799"/>
    </source>
</evidence>
<accession>A0ABX0HGY7</accession>
<proteinExistence type="predicted"/>
<evidence type="ECO:0000313" key="1">
    <source>
        <dbReference type="EMBL" id="NHE59651.1"/>
    </source>
</evidence>
<dbReference type="EMBL" id="JAANYN010000015">
    <property type="protein sequence ID" value="NHE59651.1"/>
    <property type="molecule type" value="Genomic_DNA"/>
</dbReference>
<gene>
    <name evidence="1" type="ORF">G9Q97_22815</name>
</gene>
<keyword evidence="2" id="KW-1185">Reference proteome</keyword>
<dbReference type="RefSeq" id="WP_166151237.1">
    <property type="nucleotide sequence ID" value="NZ_JAANYN010000015.1"/>
</dbReference>
<organism evidence="1 2">
    <name type="scientific">Cyclobacterium plantarum</name>
    <dbReference type="NCBI Taxonomy" id="2716263"/>
    <lineage>
        <taxon>Bacteria</taxon>
        <taxon>Pseudomonadati</taxon>
        <taxon>Bacteroidota</taxon>
        <taxon>Cytophagia</taxon>
        <taxon>Cytophagales</taxon>
        <taxon>Cyclobacteriaceae</taxon>
        <taxon>Cyclobacterium</taxon>
    </lineage>
</organism>
<comment type="caution">
    <text evidence="1">The sequence shown here is derived from an EMBL/GenBank/DDBJ whole genome shotgun (WGS) entry which is preliminary data.</text>
</comment>
<reference evidence="1 2" key="1">
    <citation type="submission" date="2020-03" db="EMBL/GenBank/DDBJ databases">
        <title>Cyclobacterium plantarum sp. nov., a marine bacterium isolated from a coastal-marine wetland.</title>
        <authorList>
            <person name="Sanchez-Porro C."/>
            <person name="Ventosa A."/>
            <person name="Amoozegar M."/>
        </authorList>
    </citation>
    <scope>NUCLEOTIDE SEQUENCE [LARGE SCALE GENOMIC DNA]</scope>
    <source>
        <strain evidence="1 2">GBPx2</strain>
    </source>
</reference>
<dbReference type="Proteomes" id="UP000649799">
    <property type="component" value="Unassembled WGS sequence"/>
</dbReference>